<organism evidence="5 6">
    <name type="scientific">Brevibacterium sandarakinum</name>
    <dbReference type="NCBI Taxonomy" id="629680"/>
    <lineage>
        <taxon>Bacteria</taxon>
        <taxon>Bacillati</taxon>
        <taxon>Actinomycetota</taxon>
        <taxon>Actinomycetes</taxon>
        <taxon>Micrococcales</taxon>
        <taxon>Brevibacteriaceae</taxon>
        <taxon>Brevibacterium</taxon>
    </lineage>
</organism>
<evidence type="ECO:0000256" key="1">
    <source>
        <dbReference type="ARBA" id="ARBA00023239"/>
    </source>
</evidence>
<evidence type="ECO:0000313" key="6">
    <source>
        <dbReference type="Proteomes" id="UP000199700"/>
    </source>
</evidence>
<dbReference type="Pfam" id="PF00206">
    <property type="entry name" value="Lyase_1"/>
    <property type="match status" value="1"/>
</dbReference>
<dbReference type="InterPro" id="IPR000362">
    <property type="entry name" value="Fumarate_lyase_fam"/>
</dbReference>
<keyword evidence="6" id="KW-1185">Reference proteome</keyword>
<dbReference type="PRINTS" id="PR00149">
    <property type="entry name" value="FUMRATELYASE"/>
</dbReference>
<dbReference type="PROSITE" id="PS00163">
    <property type="entry name" value="FUMARATE_LYASES"/>
    <property type="match status" value="1"/>
</dbReference>
<dbReference type="STRING" id="629680.SAMN04489751_1018"/>
<dbReference type="RefSeq" id="WP_092103726.1">
    <property type="nucleotide sequence ID" value="NZ_LT629739.1"/>
</dbReference>
<keyword evidence="1" id="KW-0456">Lyase</keyword>
<feature type="region of interest" description="Disordered" evidence="3">
    <location>
        <begin position="415"/>
        <end position="438"/>
    </location>
</feature>
<comment type="similarity">
    <text evidence="2">Belongs to the class-II fumarase/aspartase family.</text>
</comment>
<sequence length="475" mass="49811">MTDTVAHTRLLFAPGDLRGAEAIDDVALVSALGDVESAWINAQAHAGLISADSRAEAVAGIEATTRSLLADSAELETLAADAESGGNPVIPFLAAVRSRLSHDASRALHKGLTSQDVMDSALGLLMARVARQTHARLDVICELLVGLSDAHADTVCLARTLTQPALPTTFGLKAAAWAAEVQEVQSLTPRIDYVQIGGAAGTRAAIREFAGPQTDALLRQFHVQLRGPDAALTSVPVPWHTDRVRVLNWASHLTQCVTVGASIARDVLIGTRPEVGELSLAATGGSSAMPQKVNPTSAVLLHRNGMRAPGLMATLTSTAAEAIEERSDGAWHAEWPALSELMGLAVSSLIMLQTMGEGLSVNPEAMRTNVETASPGIFAERLTIAFGDRLAKAEIQEIIAGGGDPVAALKAALEKHPATQDETSNEGNPAEVDLDGFFSPENYLGDAEDIRQTIVDTINGPEPVSPGLLPFASRK</sequence>
<dbReference type="OrthoDB" id="9768878at2"/>
<dbReference type="InterPro" id="IPR020557">
    <property type="entry name" value="Fumarate_lyase_CS"/>
</dbReference>
<dbReference type="EMBL" id="LT629739">
    <property type="protein sequence ID" value="SDS01269.1"/>
    <property type="molecule type" value="Genomic_DNA"/>
</dbReference>
<reference evidence="5" key="1">
    <citation type="submission" date="2016-10" db="EMBL/GenBank/DDBJ databases">
        <authorList>
            <person name="Varghese N."/>
            <person name="Submissions S."/>
        </authorList>
    </citation>
    <scope>NUCLEOTIDE SEQUENCE [LARGE SCALE GENOMIC DNA]</scope>
    <source>
        <strain evidence="5">DSM 22082</strain>
    </source>
</reference>
<evidence type="ECO:0000256" key="3">
    <source>
        <dbReference type="SAM" id="MobiDB-lite"/>
    </source>
</evidence>
<dbReference type="SUPFAM" id="SSF48557">
    <property type="entry name" value="L-aspartase-like"/>
    <property type="match status" value="1"/>
</dbReference>
<dbReference type="Gene3D" id="1.10.275.10">
    <property type="entry name" value="Fumarase/aspartase (N-terminal domain)"/>
    <property type="match status" value="1"/>
</dbReference>
<dbReference type="GO" id="GO:0016829">
    <property type="term" value="F:lyase activity"/>
    <property type="evidence" value="ECO:0007669"/>
    <property type="project" value="UniProtKB-KW"/>
</dbReference>
<protein>
    <submittedName>
        <fullName evidence="5">3-carboxy-cis,cis-muconate cycloisomerase</fullName>
    </submittedName>
</protein>
<dbReference type="InterPro" id="IPR008948">
    <property type="entry name" value="L-Aspartase-like"/>
</dbReference>
<proteinExistence type="inferred from homology"/>
<feature type="domain" description="Fumarate lyase N-terminal" evidence="4">
    <location>
        <begin position="35"/>
        <end position="308"/>
    </location>
</feature>
<evidence type="ECO:0000256" key="2">
    <source>
        <dbReference type="ARBA" id="ARBA00034772"/>
    </source>
</evidence>
<dbReference type="GO" id="GO:0016853">
    <property type="term" value="F:isomerase activity"/>
    <property type="evidence" value="ECO:0007669"/>
    <property type="project" value="UniProtKB-KW"/>
</dbReference>
<dbReference type="InterPro" id="IPR022761">
    <property type="entry name" value="Fumarate_lyase_N"/>
</dbReference>
<dbReference type="Gene3D" id="1.20.200.10">
    <property type="entry name" value="Fumarase/aspartase (Central domain)"/>
    <property type="match status" value="1"/>
</dbReference>
<dbReference type="AlphaFoldDB" id="A0A1H1NSA2"/>
<gene>
    <name evidence="5" type="ORF">SAMN04489751_1018</name>
</gene>
<name>A0A1H1NSA2_BRESA</name>
<dbReference type="InterPro" id="IPR024083">
    <property type="entry name" value="Fumarase/histidase_N"/>
</dbReference>
<dbReference type="PANTHER" id="PTHR43172">
    <property type="entry name" value="ADENYLOSUCCINATE LYASE"/>
    <property type="match status" value="1"/>
</dbReference>
<accession>A0A1H1NSA2</accession>
<dbReference type="PANTHER" id="PTHR43172:SF2">
    <property type="entry name" value="ADENYLOSUCCINATE LYASE C-TERMINAL DOMAIN-CONTAINING PROTEIN"/>
    <property type="match status" value="1"/>
</dbReference>
<evidence type="ECO:0000313" key="5">
    <source>
        <dbReference type="EMBL" id="SDS01269.1"/>
    </source>
</evidence>
<dbReference type="Proteomes" id="UP000199700">
    <property type="component" value="Chromosome"/>
</dbReference>
<evidence type="ECO:0000259" key="4">
    <source>
        <dbReference type="Pfam" id="PF00206"/>
    </source>
</evidence>